<evidence type="ECO:0000259" key="1">
    <source>
        <dbReference type="PROSITE" id="PS51186"/>
    </source>
</evidence>
<dbReference type="Proteomes" id="UP001317705">
    <property type="component" value="Chromosome"/>
</dbReference>
<feature type="domain" description="N-acetyltransferase" evidence="1">
    <location>
        <begin position="14"/>
        <end position="203"/>
    </location>
</feature>
<evidence type="ECO:0000313" key="3">
    <source>
        <dbReference type="Proteomes" id="UP001317705"/>
    </source>
</evidence>
<gene>
    <name evidence="2" type="ORF">GURASL_16380</name>
</gene>
<dbReference type="EMBL" id="AP027151">
    <property type="protein sequence ID" value="BDV42715.1"/>
    <property type="molecule type" value="Genomic_DNA"/>
</dbReference>
<evidence type="ECO:0000313" key="2">
    <source>
        <dbReference type="EMBL" id="BDV42715.1"/>
    </source>
</evidence>
<proteinExistence type="predicted"/>
<reference evidence="2 3" key="1">
    <citation type="submission" date="2022-12" db="EMBL/GenBank/DDBJ databases">
        <title>Polyphasic characterization of Geotalea uranireducens NIT-SL11 newly isolated from a complex of sewage sludge and microbially reduced graphene oxide.</title>
        <authorList>
            <person name="Xie L."/>
            <person name="Yoshida N."/>
            <person name="Meng L."/>
        </authorList>
    </citation>
    <scope>NUCLEOTIDE SEQUENCE [LARGE SCALE GENOMIC DNA]</scope>
    <source>
        <strain evidence="2 3">NIT-SL11</strain>
    </source>
</reference>
<keyword evidence="3" id="KW-1185">Reference proteome</keyword>
<dbReference type="SUPFAM" id="SSF55729">
    <property type="entry name" value="Acyl-CoA N-acyltransferases (Nat)"/>
    <property type="match status" value="1"/>
</dbReference>
<sequence>MLDMKGIKEITEQFLTKTAIADVLDDVATLRLEIFREYPYLYQGRREDELKYLGTYAEAPDACVILAHEGHAVIGAIAGMPLVHEDAHMLDAFSGTAFPLNEAYYVGELLFRLVYRNCGLGQKLLVRLESHIRSLGRYRTLTCATVERPDDHPLRPNDYIPITRFLARTGFVRIPGVTTHFTWRETNGGKRDHPMKFWSKELT</sequence>
<accession>A0ABN6VQV8</accession>
<dbReference type="PROSITE" id="PS51186">
    <property type="entry name" value="GNAT"/>
    <property type="match status" value="1"/>
</dbReference>
<dbReference type="InterPro" id="IPR000182">
    <property type="entry name" value="GNAT_dom"/>
</dbReference>
<dbReference type="InterPro" id="IPR016181">
    <property type="entry name" value="Acyl_CoA_acyltransferase"/>
</dbReference>
<protein>
    <submittedName>
        <fullName evidence="2">GNAT family acetyltransferase</fullName>
    </submittedName>
</protein>
<dbReference type="Gene3D" id="3.40.630.30">
    <property type="match status" value="1"/>
</dbReference>
<organism evidence="2 3">
    <name type="scientific">Geotalea uraniireducens</name>
    <dbReference type="NCBI Taxonomy" id="351604"/>
    <lineage>
        <taxon>Bacteria</taxon>
        <taxon>Pseudomonadati</taxon>
        <taxon>Thermodesulfobacteriota</taxon>
        <taxon>Desulfuromonadia</taxon>
        <taxon>Geobacterales</taxon>
        <taxon>Geobacteraceae</taxon>
        <taxon>Geotalea</taxon>
    </lineage>
</organism>
<name>A0ABN6VQV8_9BACT</name>